<accession>A0A6L2MZV9</accession>
<dbReference type="Pfam" id="PF25597">
    <property type="entry name" value="SH3_retrovirus"/>
    <property type="match status" value="1"/>
</dbReference>
<feature type="region of interest" description="Disordered" evidence="2">
    <location>
        <begin position="633"/>
        <end position="674"/>
    </location>
</feature>
<dbReference type="Pfam" id="PF07727">
    <property type="entry name" value="RVT_2"/>
    <property type="match status" value="1"/>
</dbReference>
<dbReference type="AlphaFoldDB" id="A0A6L2MZV9"/>
<gene>
    <name evidence="4" type="ORF">Tci_051479</name>
</gene>
<dbReference type="InterPro" id="IPR036875">
    <property type="entry name" value="Znf_CCHC_sf"/>
</dbReference>
<dbReference type="InterPro" id="IPR001878">
    <property type="entry name" value="Znf_CCHC"/>
</dbReference>
<dbReference type="GO" id="GO:0008270">
    <property type="term" value="F:zinc ion binding"/>
    <property type="evidence" value="ECO:0007669"/>
    <property type="project" value="UniProtKB-KW"/>
</dbReference>
<feature type="compositionally biased region" description="Basic and acidic residues" evidence="2">
    <location>
        <begin position="648"/>
        <end position="660"/>
    </location>
</feature>
<sequence length="1240" mass="138751">MEFEVGDKVMLKVSPWKGVFRFGKRGKLSPRYIGPLDIIERIGPVAYKLELPKKLHGIHNAKTLMEAIEKRFGGNTETKKVQKTLLKQQYENFTGSHSESLDQIHDRLQKLVSQLEIHGVSLSQEDVNLKLLRSLPSEWKTHTFIWRNKADLEEQSTTTQNLAFVSSSKIGNTTDSVNAAASVSAVCAKMPVPRLDNKDLNQIDVDELEEMDLRWEMDMLTMRARIFLQKTCRNLGANGPTSMGFDMSKVDCYNCHRKGHFARECSALVSQCDGVGSYDWSYQAEEEPANFALMDFSSSSSSFDTELLETSILAATPKPASPKSNSSGKRKNRKACFVSKSVDHLIKDCDYNAKKMAQPSPRNYAHRSKPVSITAVRPVSNDVPKIKVTQPRLAHLIITKSKSPIRRHISHSQSPKTSNLPPRVNVVQAPVVSAAQGMQGKWGNPQYVLKDKGVIDSGCSRHMTGNMSYLSDFEELNGGYVAFGGNPKGGKISGKGKFKTCKFKRKVDEGFLVGYSVNSKAFRVFNNRTRIIQETLHVNFLENKPNVAGSGPTWLFDIDSLTMTMHYQPVTAKNQTNPSAGFQDKFNVEKSGEEINQQYVLFPVWPSGSTNPQNYDGDDAFDGKEHDFDAKKLDSKVILSPSSSAQSRKQDDKTKKEAKGKIPTVGQNSLNSTNTFSAVGPSNVAASPTYGKSSFIDASQLFDDPDMPELKDIVYFDDDNDVGAEADFNNLETSITVSPIPTIRVYKDHPISQIIGDLSSITQTRSMTRVVKDQGGLSQMFNDDFHTCMFACFLSQEEPKRVLVDLPHRKRAIGTKWVFKNKKNERGIMVRNKARLVTQGHTQEEGIDYEEVFAPVARIEAIRLFLAYASFMGFMVYQMDVKSAFLYRTIKEEVYVCQPSWFEDPDHPDKVYKVVKELYGLHQAPRAWYETLANYLLENGFQKGKIDQTLFIKKQKRDILLVQIYVDDIIFGATNKDLCKSFEKPMKDKFQMSSMREITFFLEGKSASTPIDTKKPLLKDPDGEDVDVHIYRSMIGSLMYLTSSRPDIMFALCACAHFQVTPKALHLHAVNRIFRYLKGKPYLGLWYPKDSPFDLVAYSDSDYCKKQTVVATSSTEAYVTAVSSYVTTVQGLTNWCCSLVLLGHKCMSAKRTSWNEFSSSMVSAVICLSTGEGFSGVDTPLFEGMLVEQEIEKEGDVGEHVKEVTAGDDAHRDDSAAHGEVPTVTQEPSIPSPTPPTSPP</sequence>
<evidence type="ECO:0000256" key="2">
    <source>
        <dbReference type="SAM" id="MobiDB-lite"/>
    </source>
</evidence>
<dbReference type="SUPFAM" id="SSF56672">
    <property type="entry name" value="DNA/RNA polymerases"/>
    <property type="match status" value="1"/>
</dbReference>
<comment type="caution">
    <text evidence="4">The sequence shown here is derived from an EMBL/GenBank/DDBJ whole genome shotgun (WGS) entry which is preliminary data.</text>
</comment>
<feature type="domain" description="CCHC-type" evidence="3">
    <location>
        <begin position="252"/>
        <end position="265"/>
    </location>
</feature>
<dbReference type="Pfam" id="PF14223">
    <property type="entry name" value="Retrotran_gag_2"/>
    <property type="match status" value="1"/>
</dbReference>
<feature type="compositionally biased region" description="Polar residues" evidence="2">
    <location>
        <begin position="665"/>
        <end position="674"/>
    </location>
</feature>
<dbReference type="Pfam" id="PF24626">
    <property type="entry name" value="SH3_Tf2-1"/>
    <property type="match status" value="1"/>
</dbReference>
<dbReference type="InterPro" id="IPR056924">
    <property type="entry name" value="SH3_Tf2-1"/>
</dbReference>
<keyword evidence="1" id="KW-0479">Metal-binding</keyword>
<dbReference type="InterPro" id="IPR043502">
    <property type="entry name" value="DNA/RNA_pol_sf"/>
</dbReference>
<dbReference type="EMBL" id="BKCJ010007885">
    <property type="protein sequence ID" value="GEU79501.1"/>
    <property type="molecule type" value="Genomic_DNA"/>
</dbReference>
<feature type="region of interest" description="Disordered" evidence="2">
    <location>
        <begin position="1193"/>
        <end position="1240"/>
    </location>
</feature>
<keyword evidence="1" id="KW-0863">Zinc-finger</keyword>
<dbReference type="PROSITE" id="PS50158">
    <property type="entry name" value="ZF_CCHC"/>
    <property type="match status" value="1"/>
</dbReference>
<proteinExistence type="predicted"/>
<dbReference type="PANTHER" id="PTHR11439:SF495">
    <property type="entry name" value="REVERSE TRANSCRIPTASE, RNA-DEPENDENT DNA POLYMERASE-RELATED"/>
    <property type="match status" value="1"/>
</dbReference>
<dbReference type="SMART" id="SM00343">
    <property type="entry name" value="ZnF_C2HC"/>
    <property type="match status" value="2"/>
</dbReference>
<feature type="region of interest" description="Disordered" evidence="2">
    <location>
        <begin position="314"/>
        <end position="333"/>
    </location>
</feature>
<keyword evidence="1" id="KW-0862">Zinc</keyword>
<dbReference type="SUPFAM" id="SSF57756">
    <property type="entry name" value="Retrovirus zinc finger-like domains"/>
    <property type="match status" value="1"/>
</dbReference>
<dbReference type="GO" id="GO:0004190">
    <property type="term" value="F:aspartic-type endopeptidase activity"/>
    <property type="evidence" value="ECO:0007669"/>
    <property type="project" value="UniProtKB-KW"/>
</dbReference>
<organism evidence="4">
    <name type="scientific">Tanacetum cinerariifolium</name>
    <name type="common">Dalmatian daisy</name>
    <name type="synonym">Chrysanthemum cinerariifolium</name>
    <dbReference type="NCBI Taxonomy" id="118510"/>
    <lineage>
        <taxon>Eukaryota</taxon>
        <taxon>Viridiplantae</taxon>
        <taxon>Streptophyta</taxon>
        <taxon>Embryophyta</taxon>
        <taxon>Tracheophyta</taxon>
        <taxon>Spermatophyta</taxon>
        <taxon>Magnoliopsida</taxon>
        <taxon>eudicotyledons</taxon>
        <taxon>Gunneridae</taxon>
        <taxon>Pentapetalae</taxon>
        <taxon>asterids</taxon>
        <taxon>campanulids</taxon>
        <taxon>Asterales</taxon>
        <taxon>Asteraceae</taxon>
        <taxon>Asteroideae</taxon>
        <taxon>Anthemideae</taxon>
        <taxon>Anthemidinae</taxon>
        <taxon>Tanacetum</taxon>
    </lineage>
</organism>
<evidence type="ECO:0000256" key="1">
    <source>
        <dbReference type="PROSITE-ProRule" id="PRU00047"/>
    </source>
</evidence>
<feature type="compositionally biased region" description="Pro residues" evidence="2">
    <location>
        <begin position="1230"/>
        <end position="1240"/>
    </location>
</feature>
<evidence type="ECO:0000313" key="4">
    <source>
        <dbReference type="EMBL" id="GEU79501.1"/>
    </source>
</evidence>
<dbReference type="GO" id="GO:0003676">
    <property type="term" value="F:nucleic acid binding"/>
    <property type="evidence" value="ECO:0007669"/>
    <property type="project" value="InterPro"/>
</dbReference>
<dbReference type="InterPro" id="IPR013103">
    <property type="entry name" value="RVT_2"/>
</dbReference>
<name>A0A6L2MZV9_TANCI</name>
<evidence type="ECO:0000259" key="3">
    <source>
        <dbReference type="PROSITE" id="PS50158"/>
    </source>
</evidence>
<dbReference type="PANTHER" id="PTHR11439">
    <property type="entry name" value="GAG-POL-RELATED RETROTRANSPOSON"/>
    <property type="match status" value="1"/>
</dbReference>
<dbReference type="InterPro" id="IPR057670">
    <property type="entry name" value="SH3_retrovirus"/>
</dbReference>
<protein>
    <recommendedName>
        <fullName evidence="3">CCHC-type domain-containing protein</fullName>
    </recommendedName>
</protein>
<feature type="compositionally biased region" description="Basic and acidic residues" evidence="2">
    <location>
        <begin position="1193"/>
        <end position="1217"/>
    </location>
</feature>
<dbReference type="Gene3D" id="4.10.60.10">
    <property type="entry name" value="Zinc finger, CCHC-type"/>
    <property type="match status" value="1"/>
</dbReference>
<reference evidence="4" key="1">
    <citation type="journal article" date="2019" name="Sci. Rep.">
        <title>Draft genome of Tanacetum cinerariifolium, the natural source of mosquito coil.</title>
        <authorList>
            <person name="Yamashiro T."/>
            <person name="Shiraishi A."/>
            <person name="Satake H."/>
            <person name="Nakayama K."/>
        </authorList>
    </citation>
    <scope>NUCLEOTIDE SEQUENCE</scope>
</reference>